<dbReference type="InterPro" id="IPR004875">
    <property type="entry name" value="DDE_SF_endonuclease_dom"/>
</dbReference>
<dbReference type="Proteomes" id="UP000001429">
    <property type="component" value="Chromosome 4"/>
</dbReference>
<dbReference type="InterPro" id="IPR009057">
    <property type="entry name" value="Homeodomain-like_sf"/>
</dbReference>
<dbReference type="AlphaFoldDB" id="C5K454"/>
<evidence type="ECO:0000256" key="1">
    <source>
        <dbReference type="ARBA" id="ARBA00004123"/>
    </source>
</evidence>
<dbReference type="Pfam" id="PF03184">
    <property type="entry name" value="DDE_1"/>
    <property type="match status" value="1"/>
</dbReference>
<gene>
    <name evidence="5" type="ORF">CAWG_06157</name>
</gene>
<accession>C5K454</accession>
<organism evidence="6">
    <name type="scientific">Candida albicans (strain WO-1)</name>
    <name type="common">Yeast</name>
    <dbReference type="NCBI Taxonomy" id="294748"/>
    <lineage>
        <taxon>Eukaryota</taxon>
        <taxon>Fungi</taxon>
        <taxon>Dikarya</taxon>
        <taxon>Ascomycota</taxon>
        <taxon>Saccharomycotina</taxon>
        <taxon>Pichiomycetes</taxon>
        <taxon>Debaryomycetaceae</taxon>
        <taxon>Candida/Lodderomyces clade</taxon>
        <taxon>Candida</taxon>
    </lineage>
</organism>
<dbReference type="SUPFAM" id="SSF46689">
    <property type="entry name" value="Homeodomain-like"/>
    <property type="match status" value="1"/>
</dbReference>
<dbReference type="InterPro" id="IPR036397">
    <property type="entry name" value="RNaseH_sf"/>
</dbReference>
<dbReference type="InterPro" id="IPR007889">
    <property type="entry name" value="HTH_Psq"/>
</dbReference>
<dbReference type="OrthoDB" id="4033386at2759"/>
<dbReference type="SMART" id="SM00674">
    <property type="entry name" value="CENPB"/>
    <property type="match status" value="1"/>
</dbReference>
<dbReference type="GO" id="GO:0003677">
    <property type="term" value="F:DNA binding"/>
    <property type="evidence" value="ECO:0007669"/>
    <property type="project" value="UniProtKB-KW"/>
</dbReference>
<name>C5K454_CANAW</name>
<keyword evidence="3" id="KW-0539">Nucleus</keyword>
<feature type="domain" description="HTH CENPB-type" evidence="4">
    <location>
        <begin position="42"/>
        <end position="112"/>
    </location>
</feature>
<dbReference type="Pfam" id="PF03221">
    <property type="entry name" value="HTH_Tnp_Tc5"/>
    <property type="match status" value="1"/>
</dbReference>
<dbReference type="PANTHER" id="PTHR19303">
    <property type="entry name" value="TRANSPOSON"/>
    <property type="match status" value="1"/>
</dbReference>
<sequence>MAKAISDIKNGLLLSYRKAAKKYNLCHETIRKRMNGVLPKQIAHRGKQLFTPQQEKEIVKWIIESDEAGNGRSRHDIVEYAELFLSLDRQSASIGGSWFERFKKRHKEIHVVQGRKISSLRVKAATPDQIKEYFHKYDSIVRQHQIPNENIFNYDESGFIMGQGKSSRVAVPSYKNRTYVKSTEGRDSCTVIEAINMSGEKLIPGIIFKGQTLRTGWFNDDASDYYYSVSKCGYTSYWLSWRWLEEVFIPQVKEKTNQGKVLLIMDGHGSHKTKKFRETCEDNNIIPLYLPPHSTHLLQPLDLGIFGPIKYGYKVKLSKLAHALGTDPVKQQLFLSNYYEARQEKLDSKKESFDPGKSSALIHLMLTKC</sequence>
<evidence type="ECO:0000313" key="5">
    <source>
        <dbReference type="EMBL" id="EEQ43136.1"/>
    </source>
</evidence>
<protein>
    <recommendedName>
        <fullName evidence="4">HTH CENPB-type domain-containing protein</fullName>
    </recommendedName>
</protein>
<dbReference type="VEuPathDB" id="FungiDB:CAWG_06157"/>
<keyword evidence="2" id="KW-0238">DNA-binding</keyword>
<evidence type="ECO:0000259" key="4">
    <source>
        <dbReference type="PROSITE" id="PS51253"/>
    </source>
</evidence>
<dbReference type="Pfam" id="PF05225">
    <property type="entry name" value="HTH_psq"/>
    <property type="match status" value="1"/>
</dbReference>
<reference evidence="5 6" key="1">
    <citation type="journal article" date="2009" name="Nature">
        <title>Evolution of pathogenicity and sexual reproduction in eight Candida genomes.</title>
        <authorList>
            <person name="Butler G."/>
            <person name="Rasmussen M.D."/>
            <person name="Lin M.F."/>
            <person name="Santos M.A."/>
            <person name="Sakthikumar S."/>
            <person name="Munro C.A."/>
            <person name="Rheinbay E."/>
            <person name="Grabherr M."/>
            <person name="Forche A."/>
            <person name="Reedy J.L."/>
            <person name="Agrafioti I."/>
            <person name="Arnaud M.B."/>
            <person name="Bates S."/>
            <person name="Brown A.J."/>
            <person name="Brunke S."/>
            <person name="Costanzo M.C."/>
            <person name="Fitzpatrick D.A."/>
            <person name="de Groot P.W."/>
            <person name="Harris D."/>
            <person name="Hoyer L.L."/>
            <person name="Hube B."/>
            <person name="Klis F.M."/>
            <person name="Kodira C."/>
            <person name="Lennard N."/>
            <person name="Logue M.E."/>
            <person name="Martin R."/>
            <person name="Neiman A.M."/>
            <person name="Nikolaou E."/>
            <person name="Quail M.A."/>
            <person name="Quinn J."/>
            <person name="Santos M.C."/>
            <person name="Schmitzberger F.F."/>
            <person name="Sherlock G."/>
            <person name="Shah P."/>
            <person name="Silverstein K.A."/>
            <person name="Skrzypek M.S."/>
            <person name="Soll D."/>
            <person name="Staggs R."/>
            <person name="Stansfield I."/>
            <person name="Stumpf M.P."/>
            <person name="Sudbery P.E."/>
            <person name="Srikantha T."/>
            <person name="Zeng Q."/>
            <person name="Berman J."/>
            <person name="Berriman M."/>
            <person name="Heitman J."/>
            <person name="Gow N.A."/>
            <person name="Lorenz M.C."/>
            <person name="Birren B.W."/>
            <person name="Kellis M."/>
            <person name="Cuomo C.A."/>
        </authorList>
    </citation>
    <scope>NUCLEOTIDE SEQUENCE [LARGE SCALE GENOMIC DNA]</scope>
    <source>
        <strain evidence="5 6">WO-1</strain>
    </source>
</reference>
<evidence type="ECO:0000256" key="3">
    <source>
        <dbReference type="ARBA" id="ARBA00023242"/>
    </source>
</evidence>
<keyword evidence="6" id="KW-1185">Reference proteome</keyword>
<evidence type="ECO:0000313" key="6">
    <source>
        <dbReference type="Proteomes" id="UP000001429"/>
    </source>
</evidence>
<dbReference type="InterPro" id="IPR050863">
    <property type="entry name" value="CenT-Element_Derived"/>
</dbReference>
<dbReference type="EMBL" id="GG670282">
    <property type="protein sequence ID" value="EEQ43136.1"/>
    <property type="molecule type" value="Genomic_DNA"/>
</dbReference>
<proteinExistence type="predicted"/>
<dbReference type="PROSITE" id="PS51253">
    <property type="entry name" value="HTH_CENPB"/>
    <property type="match status" value="1"/>
</dbReference>
<dbReference type="InterPro" id="IPR006600">
    <property type="entry name" value="HTH_CenpB_DNA-bd_dom"/>
</dbReference>
<dbReference type="Gene3D" id="3.30.420.10">
    <property type="entry name" value="Ribonuclease H-like superfamily/Ribonuclease H"/>
    <property type="match status" value="1"/>
</dbReference>
<dbReference type="PaxDb" id="5476-C5K454"/>
<dbReference type="HOGENOM" id="CLU_013929_4_2_1"/>
<dbReference type="PANTHER" id="PTHR19303:SF74">
    <property type="entry name" value="POGO TRANSPOSABLE ELEMENT WITH KRAB DOMAIN"/>
    <property type="match status" value="1"/>
</dbReference>
<evidence type="ECO:0000256" key="2">
    <source>
        <dbReference type="ARBA" id="ARBA00023125"/>
    </source>
</evidence>
<comment type="subcellular location">
    <subcellularLocation>
        <location evidence="1">Nucleus</location>
    </subcellularLocation>
</comment>
<dbReference type="GO" id="GO:0005634">
    <property type="term" value="C:nucleus"/>
    <property type="evidence" value="ECO:0007669"/>
    <property type="project" value="UniProtKB-SubCell"/>
</dbReference>